<organism evidence="1 2">
    <name type="scientific">Pseudomonas caricapapayae</name>
    <dbReference type="NCBI Taxonomy" id="46678"/>
    <lineage>
        <taxon>Bacteria</taxon>
        <taxon>Pseudomonadati</taxon>
        <taxon>Pseudomonadota</taxon>
        <taxon>Gammaproteobacteria</taxon>
        <taxon>Pseudomonadales</taxon>
        <taxon>Pseudomonadaceae</taxon>
        <taxon>Pseudomonas</taxon>
    </lineage>
</organism>
<sequence length="62" mass="6551">MEGIDVTSAPAVCCKDWPLLAEVLLLCQAALSEAWTPNCGTICLAVAGAECNTVIELKPEHH</sequence>
<evidence type="ECO:0000313" key="1">
    <source>
        <dbReference type="EMBL" id="MFJ1337922.1"/>
    </source>
</evidence>
<keyword evidence="2" id="KW-1185">Reference proteome</keyword>
<accession>A0ACC7LYE2</accession>
<evidence type="ECO:0000313" key="2">
    <source>
        <dbReference type="Proteomes" id="UP001615411"/>
    </source>
</evidence>
<proteinExistence type="predicted"/>
<protein>
    <submittedName>
        <fullName evidence="1">Uncharacterized protein</fullName>
    </submittedName>
</protein>
<dbReference type="EMBL" id="JBIUGF010000016">
    <property type="protein sequence ID" value="MFJ1337922.1"/>
    <property type="molecule type" value="Genomic_DNA"/>
</dbReference>
<gene>
    <name evidence="1" type="ORF">ACIKP7_07245</name>
</gene>
<reference evidence="1" key="1">
    <citation type="submission" date="2024-10" db="EMBL/GenBank/DDBJ databases">
        <title>Aeromonas and Pseudomonas from the Cagarras Archipelago, Rio de Janeiro, Brazil.</title>
        <authorList>
            <person name="Canellas A.L.B."/>
            <person name="Laport M.S."/>
        </authorList>
    </citation>
    <scope>NUCLEOTIDE SEQUENCE</scope>
    <source>
        <strain evidence="1">ACP-7</strain>
    </source>
</reference>
<comment type="caution">
    <text evidence="1">The sequence shown here is derived from an EMBL/GenBank/DDBJ whole genome shotgun (WGS) entry which is preliminary data.</text>
</comment>
<feature type="non-terminal residue" evidence="1">
    <location>
        <position position="62"/>
    </location>
</feature>
<dbReference type="Proteomes" id="UP001615411">
    <property type="component" value="Unassembled WGS sequence"/>
</dbReference>
<name>A0ACC7LYE2_9PSED</name>